<organism evidence="2 3">
    <name type="scientific">Microbacterium tenebrionis</name>
    <dbReference type="NCBI Taxonomy" id="2830665"/>
    <lineage>
        <taxon>Bacteria</taxon>
        <taxon>Bacillati</taxon>
        <taxon>Actinomycetota</taxon>
        <taxon>Actinomycetes</taxon>
        <taxon>Micrococcales</taxon>
        <taxon>Microbacteriaceae</taxon>
        <taxon>Microbacterium</taxon>
    </lineage>
</organism>
<name>A0A9X1LRA5_9MICO</name>
<dbReference type="AlphaFoldDB" id="A0A9X1LRA5"/>
<keyword evidence="3" id="KW-1185">Reference proteome</keyword>
<dbReference type="PROSITE" id="PS51186">
    <property type="entry name" value="GNAT"/>
    <property type="match status" value="1"/>
</dbReference>
<gene>
    <name evidence="2" type="ORF">KEC56_12410</name>
</gene>
<dbReference type="Pfam" id="PF00583">
    <property type="entry name" value="Acetyltransf_1"/>
    <property type="match status" value="1"/>
</dbReference>
<dbReference type="SUPFAM" id="SSF55729">
    <property type="entry name" value="Acyl-CoA N-acyltransferases (Nat)"/>
    <property type="match status" value="1"/>
</dbReference>
<proteinExistence type="predicted"/>
<dbReference type="EMBL" id="JAGTTM010000006">
    <property type="protein sequence ID" value="MCC2030306.1"/>
    <property type="molecule type" value="Genomic_DNA"/>
</dbReference>
<comment type="caution">
    <text evidence="2">The sequence shown here is derived from an EMBL/GenBank/DDBJ whole genome shotgun (WGS) entry which is preliminary data.</text>
</comment>
<accession>A0A9X1LRA5</accession>
<dbReference type="InterPro" id="IPR016181">
    <property type="entry name" value="Acyl_CoA_acyltransferase"/>
</dbReference>
<dbReference type="RefSeq" id="WP_372456280.1">
    <property type="nucleotide sequence ID" value="NZ_JAGTTM010000006.1"/>
</dbReference>
<dbReference type="GO" id="GO:0016747">
    <property type="term" value="F:acyltransferase activity, transferring groups other than amino-acyl groups"/>
    <property type="evidence" value="ECO:0007669"/>
    <property type="project" value="InterPro"/>
</dbReference>
<dbReference type="Gene3D" id="3.40.630.30">
    <property type="match status" value="1"/>
</dbReference>
<sequence length="120" mass="13149">MTILRPYRSEDREEERIIELAYVRGVGPEPYAAGYPAHLHIDLLPEAQGQGAGRRLIQTLFTELRRRGVPGLHLGMDPANTSAAAFSERLGMQRLPGADGSLVYGIRLAALVPTRIRSTG</sequence>
<dbReference type="InterPro" id="IPR000182">
    <property type="entry name" value="GNAT_dom"/>
</dbReference>
<reference evidence="2" key="1">
    <citation type="submission" date="2021-04" db="EMBL/GenBank/DDBJ databases">
        <title>Microbacterium tenobrionis sp. nov. and Microbacterium allomyrinae sp. nov., isolated from larvae of Tenobrio molitor and Allomyrina dichotoma, respectively.</title>
        <authorList>
            <person name="Lee S.D."/>
        </authorList>
    </citation>
    <scope>NUCLEOTIDE SEQUENCE</scope>
    <source>
        <strain evidence="2">YMB-B2</strain>
    </source>
</reference>
<feature type="domain" description="N-acetyltransferase" evidence="1">
    <location>
        <begin position="1"/>
        <end position="109"/>
    </location>
</feature>
<dbReference type="CDD" id="cd04301">
    <property type="entry name" value="NAT_SF"/>
    <property type="match status" value="1"/>
</dbReference>
<dbReference type="Proteomes" id="UP001139289">
    <property type="component" value="Unassembled WGS sequence"/>
</dbReference>
<protein>
    <submittedName>
        <fullName evidence="2">GNAT family N-acetyltransferase</fullName>
    </submittedName>
</protein>
<evidence type="ECO:0000259" key="1">
    <source>
        <dbReference type="PROSITE" id="PS51186"/>
    </source>
</evidence>
<evidence type="ECO:0000313" key="3">
    <source>
        <dbReference type="Proteomes" id="UP001139289"/>
    </source>
</evidence>
<evidence type="ECO:0000313" key="2">
    <source>
        <dbReference type="EMBL" id="MCC2030306.1"/>
    </source>
</evidence>